<keyword evidence="3" id="KW-1185">Reference proteome</keyword>
<accession>A0A345ZS38</accession>
<dbReference type="KEGG" id="ptaw:DW352_03900"/>
<sequence>MVAIATVALGAFAIVDRMMAGEHAAERRALLARQTELTGRALAPGSPLACLAGGAGETVGNACEKAVFADAASASAALSFTAARLLLLQEAARLGDAAVTTALTGDRRAIELDRFGLAAQVLADRDGCTPERCAAFALVGETGAIKANMKARVYEQYVSRYAAEWGRAPAAAAAPSPGPQASLPPVIPVTPDPAAMAAEGAQPPAATGHPVDPKWDFPSSDSIPAVSIMNSEPPRPKLKEGAAAHTAAEGGAPPVPPKRPQAQAPTATQPR</sequence>
<proteinExistence type="predicted"/>
<dbReference type="OrthoDB" id="8264807at2"/>
<gene>
    <name evidence="2" type="ORF">DW352_03900</name>
</gene>
<evidence type="ECO:0000313" key="3">
    <source>
        <dbReference type="Proteomes" id="UP000254889"/>
    </source>
</evidence>
<feature type="region of interest" description="Disordered" evidence="1">
    <location>
        <begin position="171"/>
        <end position="271"/>
    </location>
</feature>
<evidence type="ECO:0000313" key="2">
    <source>
        <dbReference type="EMBL" id="AXK79735.1"/>
    </source>
</evidence>
<evidence type="ECO:0000256" key="1">
    <source>
        <dbReference type="SAM" id="MobiDB-lite"/>
    </source>
</evidence>
<protein>
    <submittedName>
        <fullName evidence="2">Uncharacterized protein</fullName>
    </submittedName>
</protein>
<feature type="compositionally biased region" description="Low complexity" evidence="1">
    <location>
        <begin position="171"/>
        <end position="184"/>
    </location>
</feature>
<dbReference type="Proteomes" id="UP000254889">
    <property type="component" value="Chromosome"/>
</dbReference>
<dbReference type="EMBL" id="CP031417">
    <property type="protein sequence ID" value="AXK79735.1"/>
    <property type="molecule type" value="Genomic_DNA"/>
</dbReference>
<reference evidence="2 3" key="1">
    <citation type="submission" date="2018-07" db="EMBL/GenBank/DDBJ databases">
        <authorList>
            <person name="Quirk P.G."/>
            <person name="Krulwich T.A."/>
        </authorList>
    </citation>
    <scope>NUCLEOTIDE SEQUENCE [LARGE SCALE GENOMIC DNA]</scope>
    <source>
        <strain evidence="2 3">CC-BB4</strain>
    </source>
</reference>
<feature type="compositionally biased region" description="Low complexity" evidence="1">
    <location>
        <begin position="243"/>
        <end position="252"/>
    </location>
</feature>
<feature type="compositionally biased region" description="Low complexity" evidence="1">
    <location>
        <begin position="192"/>
        <end position="206"/>
    </location>
</feature>
<organism evidence="2 3">
    <name type="scientific">Pseudolabrys taiwanensis</name>
    <dbReference type="NCBI Taxonomy" id="331696"/>
    <lineage>
        <taxon>Bacteria</taxon>
        <taxon>Pseudomonadati</taxon>
        <taxon>Pseudomonadota</taxon>
        <taxon>Alphaproteobacteria</taxon>
        <taxon>Hyphomicrobiales</taxon>
        <taxon>Xanthobacteraceae</taxon>
        <taxon>Pseudolabrys</taxon>
    </lineage>
</organism>
<name>A0A345ZS38_9HYPH</name>
<dbReference type="AlphaFoldDB" id="A0A345ZS38"/>